<keyword evidence="6 11" id="KW-0418">Kinase</keyword>
<evidence type="ECO:0000256" key="6">
    <source>
        <dbReference type="ARBA" id="ARBA00022777"/>
    </source>
</evidence>
<evidence type="ECO:0000256" key="4">
    <source>
        <dbReference type="ARBA" id="ARBA00022679"/>
    </source>
</evidence>
<evidence type="ECO:0000313" key="12">
    <source>
        <dbReference type="Proteomes" id="UP001595816"/>
    </source>
</evidence>
<dbReference type="Pfam" id="PF02518">
    <property type="entry name" value="HATPase_c"/>
    <property type="match status" value="1"/>
</dbReference>
<dbReference type="RefSeq" id="WP_253756048.1">
    <property type="nucleotide sequence ID" value="NZ_JAMZDZ010000001.1"/>
</dbReference>
<evidence type="ECO:0000256" key="3">
    <source>
        <dbReference type="ARBA" id="ARBA00022553"/>
    </source>
</evidence>
<dbReference type="SMART" id="SM00387">
    <property type="entry name" value="HATPase_c"/>
    <property type="match status" value="1"/>
</dbReference>
<dbReference type="Pfam" id="PF07730">
    <property type="entry name" value="HisKA_3"/>
    <property type="match status" value="1"/>
</dbReference>
<dbReference type="InterPro" id="IPR050482">
    <property type="entry name" value="Sensor_HK_TwoCompSys"/>
</dbReference>
<keyword evidence="12" id="KW-1185">Reference proteome</keyword>
<accession>A0ABV8M2J0</accession>
<feature type="domain" description="Histidine kinase/HSP90-like ATPase" evidence="10">
    <location>
        <begin position="287"/>
        <end position="377"/>
    </location>
</feature>
<evidence type="ECO:0000259" key="10">
    <source>
        <dbReference type="SMART" id="SM00387"/>
    </source>
</evidence>
<dbReference type="InterPro" id="IPR011712">
    <property type="entry name" value="Sig_transdc_His_kin_sub3_dim/P"/>
</dbReference>
<feature type="transmembrane region" description="Helical" evidence="9">
    <location>
        <begin position="76"/>
        <end position="103"/>
    </location>
</feature>
<evidence type="ECO:0000313" key="11">
    <source>
        <dbReference type="EMBL" id="MFC4136824.1"/>
    </source>
</evidence>
<dbReference type="EC" id="2.7.13.3" evidence="2"/>
<dbReference type="EMBL" id="JBHSAY010000034">
    <property type="protein sequence ID" value="MFC4136824.1"/>
    <property type="molecule type" value="Genomic_DNA"/>
</dbReference>
<dbReference type="CDD" id="cd16917">
    <property type="entry name" value="HATPase_UhpB-NarQ-NarX-like"/>
    <property type="match status" value="1"/>
</dbReference>
<reference evidence="12" key="1">
    <citation type="journal article" date="2019" name="Int. J. Syst. Evol. Microbiol.">
        <title>The Global Catalogue of Microorganisms (GCM) 10K type strain sequencing project: providing services to taxonomists for standard genome sequencing and annotation.</title>
        <authorList>
            <consortium name="The Broad Institute Genomics Platform"/>
            <consortium name="The Broad Institute Genome Sequencing Center for Infectious Disease"/>
            <person name="Wu L."/>
            <person name="Ma J."/>
        </authorList>
    </citation>
    <scope>NUCLEOTIDE SEQUENCE [LARGE SCALE GENOMIC DNA]</scope>
    <source>
        <strain evidence="12">CGMCC 4.7289</strain>
    </source>
</reference>
<sequence length="377" mass="39818">MRALLRAWRSAVLIVTGPPIGLAGFVVIALTGAFWPRVIGPFVAGWHRRRYTALLGVRLVPPAPGQGVRRQLAFGLLAGPLSVISAAVVIVCWSVAMLGAIWLSFGWVVPQDSTGWLHYQDSLVTTLVAIAASLMLILGFVAARQLARLELLLAGRMLQASRVEALSVRVDALAESRAEVVDAADAERRRIERDLHDGAQQRLVSLAMNLGMARATLTDSDPRVTQALADAHDEAKLALSELRQLVRGLHPAVLDDRGLDAALSGIAARSPIPVRVTVDVPDRPSRTIEAVAYFVVAEALTNVAKHAGASSITVTVRRAGSRLSVVIADDGRGGADPAGGTGLRGLTQRVGSVDGVLRLSSPVGGPTTIEVELPCES</sequence>
<dbReference type="Proteomes" id="UP001595816">
    <property type="component" value="Unassembled WGS sequence"/>
</dbReference>
<keyword evidence="4" id="KW-0808">Transferase</keyword>
<keyword evidence="9" id="KW-1133">Transmembrane helix</keyword>
<evidence type="ECO:0000256" key="2">
    <source>
        <dbReference type="ARBA" id="ARBA00012438"/>
    </source>
</evidence>
<dbReference type="SUPFAM" id="SSF55874">
    <property type="entry name" value="ATPase domain of HSP90 chaperone/DNA topoisomerase II/histidine kinase"/>
    <property type="match status" value="1"/>
</dbReference>
<dbReference type="Gene3D" id="1.20.5.1930">
    <property type="match status" value="1"/>
</dbReference>
<dbReference type="InterPro" id="IPR003594">
    <property type="entry name" value="HATPase_dom"/>
</dbReference>
<keyword evidence="9" id="KW-0812">Transmembrane</keyword>
<evidence type="ECO:0000256" key="1">
    <source>
        <dbReference type="ARBA" id="ARBA00000085"/>
    </source>
</evidence>
<keyword evidence="8" id="KW-0902">Two-component regulatory system</keyword>
<keyword evidence="7" id="KW-0067">ATP-binding</keyword>
<evidence type="ECO:0000256" key="8">
    <source>
        <dbReference type="ARBA" id="ARBA00023012"/>
    </source>
</evidence>
<keyword evidence="9" id="KW-0472">Membrane</keyword>
<proteinExistence type="predicted"/>
<comment type="catalytic activity">
    <reaction evidence="1">
        <text>ATP + protein L-histidine = ADP + protein N-phospho-L-histidine.</text>
        <dbReference type="EC" id="2.7.13.3"/>
    </reaction>
</comment>
<feature type="transmembrane region" description="Helical" evidence="9">
    <location>
        <begin position="20"/>
        <end position="40"/>
    </location>
</feature>
<dbReference type="PANTHER" id="PTHR24421:SF10">
    <property type="entry name" value="NITRATE_NITRITE SENSOR PROTEIN NARQ"/>
    <property type="match status" value="1"/>
</dbReference>
<dbReference type="Gene3D" id="3.30.565.10">
    <property type="entry name" value="Histidine kinase-like ATPase, C-terminal domain"/>
    <property type="match status" value="1"/>
</dbReference>
<dbReference type="InterPro" id="IPR036890">
    <property type="entry name" value="HATPase_C_sf"/>
</dbReference>
<name>A0ABV8M2J0_9ACTN</name>
<evidence type="ECO:0000256" key="5">
    <source>
        <dbReference type="ARBA" id="ARBA00022741"/>
    </source>
</evidence>
<organism evidence="11 12">
    <name type="scientific">Hamadaea flava</name>
    <dbReference type="NCBI Taxonomy" id="1742688"/>
    <lineage>
        <taxon>Bacteria</taxon>
        <taxon>Bacillati</taxon>
        <taxon>Actinomycetota</taxon>
        <taxon>Actinomycetes</taxon>
        <taxon>Micromonosporales</taxon>
        <taxon>Micromonosporaceae</taxon>
        <taxon>Hamadaea</taxon>
    </lineage>
</organism>
<keyword evidence="5" id="KW-0547">Nucleotide-binding</keyword>
<protein>
    <recommendedName>
        <fullName evidence="2">histidine kinase</fullName>
        <ecNumber evidence="2">2.7.13.3</ecNumber>
    </recommendedName>
</protein>
<evidence type="ECO:0000256" key="9">
    <source>
        <dbReference type="SAM" id="Phobius"/>
    </source>
</evidence>
<dbReference type="GO" id="GO:0016301">
    <property type="term" value="F:kinase activity"/>
    <property type="evidence" value="ECO:0007669"/>
    <property type="project" value="UniProtKB-KW"/>
</dbReference>
<keyword evidence="3" id="KW-0597">Phosphoprotein</keyword>
<gene>
    <name evidence="11" type="ORF">ACFOZ4_39990</name>
</gene>
<feature type="transmembrane region" description="Helical" evidence="9">
    <location>
        <begin position="123"/>
        <end position="143"/>
    </location>
</feature>
<dbReference type="PANTHER" id="PTHR24421">
    <property type="entry name" value="NITRATE/NITRITE SENSOR PROTEIN NARX-RELATED"/>
    <property type="match status" value="1"/>
</dbReference>
<evidence type="ECO:0000256" key="7">
    <source>
        <dbReference type="ARBA" id="ARBA00022840"/>
    </source>
</evidence>
<comment type="caution">
    <text evidence="11">The sequence shown here is derived from an EMBL/GenBank/DDBJ whole genome shotgun (WGS) entry which is preliminary data.</text>
</comment>